<accession>A0AAW1B533</accession>
<name>A0AAW1B533_CROAD</name>
<keyword evidence="4 12" id="KW-0678">Repressor</keyword>
<feature type="compositionally biased region" description="Basic and acidic residues" evidence="16">
    <location>
        <begin position="207"/>
        <end position="218"/>
    </location>
</feature>
<feature type="binding site" evidence="14">
    <location>
        <position position="660"/>
    </location>
    <ligand>
        <name>Zn(2+)</name>
        <dbReference type="ChEBI" id="CHEBI:29105"/>
    </ligand>
</feature>
<dbReference type="Gene3D" id="3.40.800.20">
    <property type="entry name" value="Histone deacetylase domain"/>
    <property type="match status" value="1"/>
</dbReference>
<dbReference type="PIRSF" id="PIRSF037911">
    <property type="entry name" value="HDAC_II_euk"/>
    <property type="match status" value="1"/>
</dbReference>
<reference evidence="19 20" key="1">
    <citation type="journal article" date="2024" name="Proc. Natl. Acad. Sci. U.S.A.">
        <title>The genetic regulatory architecture and epigenomic basis for age-related changes in rattlesnake venom.</title>
        <authorList>
            <person name="Hogan M.P."/>
            <person name="Holding M.L."/>
            <person name="Nystrom G.S."/>
            <person name="Colston T.J."/>
            <person name="Bartlett D.A."/>
            <person name="Mason A.J."/>
            <person name="Ellsworth S.A."/>
            <person name="Rautsaw R.M."/>
            <person name="Lawrence K.C."/>
            <person name="Strickland J.L."/>
            <person name="He B."/>
            <person name="Fraser P."/>
            <person name="Margres M.J."/>
            <person name="Gilbert D.M."/>
            <person name="Gibbs H.L."/>
            <person name="Parkinson C.L."/>
            <person name="Rokyta D.R."/>
        </authorList>
    </citation>
    <scope>NUCLEOTIDE SEQUENCE [LARGE SCALE GENOMIC DNA]</scope>
    <source>
        <strain evidence="19">DRR0105</strain>
    </source>
</reference>
<dbReference type="GO" id="GO:0000122">
    <property type="term" value="P:negative regulation of transcription by RNA polymerase II"/>
    <property type="evidence" value="ECO:0007669"/>
    <property type="project" value="InterPro"/>
</dbReference>
<keyword evidence="9 12" id="KW-0805">Transcription regulation</keyword>
<evidence type="ECO:0000256" key="13">
    <source>
        <dbReference type="PIRSR" id="PIRSR037911-1"/>
    </source>
</evidence>
<dbReference type="CDD" id="cd10007">
    <property type="entry name" value="HDAC5"/>
    <property type="match status" value="1"/>
</dbReference>
<evidence type="ECO:0000313" key="19">
    <source>
        <dbReference type="EMBL" id="KAK9397052.1"/>
    </source>
</evidence>
<dbReference type="Pfam" id="PF00850">
    <property type="entry name" value="Hist_deacetyl"/>
    <property type="match status" value="1"/>
</dbReference>
<evidence type="ECO:0000256" key="7">
    <source>
        <dbReference type="ARBA" id="ARBA00022833"/>
    </source>
</evidence>
<feature type="binding site" evidence="14">
    <location>
        <position position="666"/>
    </location>
    <ligand>
        <name>Zn(2+)</name>
        <dbReference type="ChEBI" id="CHEBI:29105"/>
    </ligand>
</feature>
<dbReference type="InterPro" id="IPR037138">
    <property type="entry name" value="His_deacetylse_dom_sf"/>
</dbReference>
<feature type="region of interest" description="Disordered" evidence="16">
    <location>
        <begin position="265"/>
        <end position="296"/>
    </location>
</feature>
<feature type="binding site" evidence="14">
    <location>
        <position position="743"/>
    </location>
    <ligand>
        <name>Zn(2+)</name>
        <dbReference type="ChEBI" id="CHEBI:29105"/>
    </ligand>
</feature>
<dbReference type="EC" id="3.5.1.98" evidence="3 12"/>
<dbReference type="InterPro" id="IPR023801">
    <property type="entry name" value="His_deacetylse_dom"/>
</dbReference>
<comment type="similarity">
    <text evidence="2 12">Belongs to the histone deacetylase family. HD type 2 subfamily.</text>
</comment>
<protein>
    <recommendedName>
        <fullName evidence="3 12">Histone deacetylase</fullName>
        <ecNumber evidence="3 12">3.5.1.98</ecNumber>
    </recommendedName>
</protein>
<dbReference type="InterPro" id="IPR023696">
    <property type="entry name" value="Ureohydrolase_dom_sf"/>
</dbReference>
<feature type="active site" evidence="13">
    <location>
        <position position="795"/>
    </location>
</feature>
<feature type="domain" description="Histone deacetylase glutamine rich N-terminal" evidence="18">
    <location>
        <begin position="35"/>
        <end position="123"/>
    </location>
</feature>
<evidence type="ECO:0000256" key="10">
    <source>
        <dbReference type="ARBA" id="ARBA00023163"/>
    </source>
</evidence>
<evidence type="ECO:0000259" key="18">
    <source>
        <dbReference type="Pfam" id="PF12203"/>
    </source>
</evidence>
<evidence type="ECO:0000256" key="5">
    <source>
        <dbReference type="ARBA" id="ARBA00022723"/>
    </source>
</evidence>
<keyword evidence="5 14" id="KW-0479">Metal-binding</keyword>
<proteinExistence type="inferred from homology"/>
<dbReference type="GO" id="GO:0046872">
    <property type="term" value="F:metal ion binding"/>
    <property type="evidence" value="ECO:0007669"/>
    <property type="project" value="UniProtKB-KW"/>
</dbReference>
<feature type="compositionally biased region" description="Low complexity" evidence="16">
    <location>
        <begin position="265"/>
        <end position="282"/>
    </location>
</feature>
<evidence type="ECO:0000256" key="8">
    <source>
        <dbReference type="ARBA" id="ARBA00022853"/>
    </source>
</evidence>
<evidence type="ECO:0000313" key="20">
    <source>
        <dbReference type="Proteomes" id="UP001474421"/>
    </source>
</evidence>
<evidence type="ECO:0000256" key="12">
    <source>
        <dbReference type="PIRNR" id="PIRNR037911"/>
    </source>
</evidence>
<dbReference type="Proteomes" id="UP001474421">
    <property type="component" value="Unassembled WGS sequence"/>
</dbReference>
<keyword evidence="8 12" id="KW-0156">Chromatin regulator</keyword>
<dbReference type="Gene3D" id="6.10.250.1550">
    <property type="match status" value="1"/>
</dbReference>
<comment type="catalytic activity">
    <reaction evidence="12">
        <text>N(6)-acetyl-L-lysyl-[histone] + H2O = L-lysyl-[histone] + acetate</text>
        <dbReference type="Rhea" id="RHEA:58196"/>
        <dbReference type="Rhea" id="RHEA-COMP:9845"/>
        <dbReference type="Rhea" id="RHEA-COMP:11338"/>
        <dbReference type="ChEBI" id="CHEBI:15377"/>
        <dbReference type="ChEBI" id="CHEBI:29969"/>
        <dbReference type="ChEBI" id="CHEBI:30089"/>
        <dbReference type="ChEBI" id="CHEBI:61930"/>
        <dbReference type="EC" id="3.5.1.98"/>
    </reaction>
</comment>
<feature type="site" description="Contributes to catalysis" evidence="15">
    <location>
        <position position="968"/>
    </location>
</feature>
<dbReference type="PANTHER" id="PTHR45364:SF12">
    <property type="entry name" value="HISTONE DEACETYLASE"/>
    <property type="match status" value="1"/>
</dbReference>
<dbReference type="SUPFAM" id="SSF52768">
    <property type="entry name" value="Arginase/deacetylase"/>
    <property type="match status" value="1"/>
</dbReference>
<keyword evidence="10 12" id="KW-0804">Transcription</keyword>
<feature type="compositionally biased region" description="Acidic residues" evidence="16">
    <location>
        <begin position="543"/>
        <end position="555"/>
    </location>
</feature>
<feature type="region of interest" description="Disordered" evidence="16">
    <location>
        <begin position="75"/>
        <end position="113"/>
    </location>
</feature>
<dbReference type="GO" id="GO:0141221">
    <property type="term" value="F:histone deacetylase activity, hydrolytic mechanism"/>
    <property type="evidence" value="ECO:0007669"/>
    <property type="project" value="UniProtKB-EC"/>
</dbReference>
<feature type="compositionally biased region" description="Polar residues" evidence="16">
    <location>
        <begin position="283"/>
        <end position="295"/>
    </location>
</feature>
<feature type="region of interest" description="Disordered" evidence="16">
    <location>
        <begin position="532"/>
        <end position="565"/>
    </location>
</feature>
<keyword evidence="6 12" id="KW-0378">Hydrolase</keyword>
<evidence type="ECO:0000259" key="17">
    <source>
        <dbReference type="Pfam" id="PF00850"/>
    </source>
</evidence>
<evidence type="ECO:0000256" key="4">
    <source>
        <dbReference type="ARBA" id="ARBA00022491"/>
    </source>
</evidence>
<evidence type="ECO:0000256" key="6">
    <source>
        <dbReference type="ARBA" id="ARBA00022801"/>
    </source>
</evidence>
<feature type="region of interest" description="Disordered" evidence="16">
    <location>
        <begin position="174"/>
        <end position="240"/>
    </location>
</feature>
<organism evidence="19 20">
    <name type="scientific">Crotalus adamanteus</name>
    <name type="common">Eastern diamondback rattlesnake</name>
    <dbReference type="NCBI Taxonomy" id="8729"/>
    <lineage>
        <taxon>Eukaryota</taxon>
        <taxon>Metazoa</taxon>
        <taxon>Chordata</taxon>
        <taxon>Craniata</taxon>
        <taxon>Vertebrata</taxon>
        <taxon>Euteleostomi</taxon>
        <taxon>Lepidosauria</taxon>
        <taxon>Squamata</taxon>
        <taxon>Bifurcata</taxon>
        <taxon>Unidentata</taxon>
        <taxon>Episquamata</taxon>
        <taxon>Toxicofera</taxon>
        <taxon>Serpentes</taxon>
        <taxon>Colubroidea</taxon>
        <taxon>Viperidae</taxon>
        <taxon>Crotalinae</taxon>
        <taxon>Crotalus</taxon>
    </lineage>
</organism>
<dbReference type="EMBL" id="JAOTOJ010000008">
    <property type="protein sequence ID" value="KAK9397052.1"/>
    <property type="molecule type" value="Genomic_DNA"/>
</dbReference>
<keyword evidence="20" id="KW-1185">Reference proteome</keyword>
<dbReference type="Pfam" id="PF12203">
    <property type="entry name" value="HDAC4_Gln"/>
    <property type="match status" value="1"/>
</dbReference>
<gene>
    <name evidence="19" type="ORF">NXF25_020413</name>
</gene>
<feature type="binding site" evidence="14">
    <location>
        <position position="658"/>
    </location>
    <ligand>
        <name>Zn(2+)</name>
        <dbReference type="ChEBI" id="CHEBI:29105"/>
    </ligand>
</feature>
<keyword evidence="7 14" id="KW-0862">Zinc</keyword>
<dbReference type="PANTHER" id="PTHR45364">
    <property type="entry name" value="HISTONE DEACETYLASE 9-RELATED"/>
    <property type="match status" value="1"/>
</dbReference>
<evidence type="ECO:0000256" key="14">
    <source>
        <dbReference type="PIRSR" id="PIRSR037911-2"/>
    </source>
</evidence>
<dbReference type="InterPro" id="IPR024643">
    <property type="entry name" value="Hist_deacetylase_Gln_rich_N"/>
</dbReference>
<evidence type="ECO:0000256" key="11">
    <source>
        <dbReference type="ARBA" id="ARBA00023242"/>
    </source>
</evidence>
<evidence type="ECO:0000256" key="16">
    <source>
        <dbReference type="SAM" id="MobiDB-lite"/>
    </source>
</evidence>
<comment type="function">
    <text evidence="12">Responsible for the deacetylation of lysine residues on the N-terminal part of the core histones (H2A, H2B, H3 and H4). Histone deacetylation gives a tag for epigenetic repression and plays an important role in transcriptional regulation, cell cycle progression and developmental events.</text>
</comment>
<dbReference type="AlphaFoldDB" id="A0AAW1B533"/>
<dbReference type="InterPro" id="IPR046949">
    <property type="entry name" value="HDAC4/5/7/9"/>
</dbReference>
<evidence type="ECO:0000256" key="3">
    <source>
        <dbReference type="ARBA" id="ARBA00012111"/>
    </source>
</evidence>
<sequence length="1080" mass="118655">MDLKPVLPMVMQNSCNSNSSPVDLRMDSRSNVSTMDPTVREQQLQQELLALKQQQQLQKQLLFAEFQKQHEHLTRQHEVQLQKHLKQQQEMLAAKRQQELEQQRKREQQRQEELEKQRLEQQLLILRNKEKSKESAIASTEVKLKLQEFLLSKSKEPTTVGGLNHSLSQHPKCWGAHHTSLDQSSPPQTGSPGTPASCKLPLLGTYDSRDDFPLRKTASEPNLKVRSRLKQKVAERRSSPLLRRKDGTVISTFKKRAIEITVSSMCSSAPGSGPSSPNSSNSTITENGLTGSVPNIHSEMLPQHQAVNVDGSANQLSLYTSPSLPNISLGLQATVTVTNSHLNASPNLTTQQEAERQSIQSLRQGGALTSKFLSMSSIPSCLLGVALEGETNNHGHASLLQHVLLLEQARQQNTLIAVPLHGQSPLVTGERIPSNLRTVSKLPRHRPLSRTQSSPLPQSPQALQHLVVQQQHQHFLEKQKQQQIQLGKIITKTGELPRPPTTHPEETEEELTEQQESLGLGLGLGQGPFVLDGSIENEGTQDGLEEQEEDEEEEESIAKEQGCLRMKDEAGVNRLQEEQEVEELGVTYRQVFADAHQLRSLQLYQTPLSISTIPHQALSRTQSSPASTSLKNSTPESLVHHLFTTGVVYDTFMLKHQCTCGNTNVHPEHAGRIQSIWSRLQETGLLTKCERIRGRKATLDEIQAVHSEHHTLLYGTSPLNRQKLDNKKLLGPLSQKMYAVLPCGGIGVDSDTVWNEMHSSSAVRMAVGCLLELAFKVASGELKNGYAVIRPPGHHAEESTAMGFCFFNSIAIAAKLLQQKLAISKILIVDWDIHHGNGTQQAFYSDPSVLYISLHRYDNGNFFPGSGAPEEVGSGMGVGYNVNIAWTGGVDPPIGDVEYLTAFRTVVMPIAHEFSPDMVLVSAGFDAVEGHLSPLGGYSVTAKCFGHLTKQLMDLADGRVVLALEGGHDLTAICDASEACVSALLGLELEQLDQALLQQKPNANAIATLENVIEIQSKHWDSVKSSAAIVGYSLLEAQKGETEEAETVNAMASLSVDTEQGKADCAVRSVEEPMEAEPVL</sequence>
<feature type="compositionally biased region" description="Basic and acidic residues" evidence="16">
    <location>
        <begin position="96"/>
        <end position="113"/>
    </location>
</feature>
<dbReference type="PRINTS" id="PR01270">
    <property type="entry name" value="HDASUPER"/>
</dbReference>
<keyword evidence="11" id="KW-0539">Nucleus</keyword>
<feature type="domain" description="Histone deacetylase" evidence="17">
    <location>
        <begin position="666"/>
        <end position="984"/>
    </location>
</feature>
<feature type="region of interest" description="Disordered" evidence="16">
    <location>
        <begin position="493"/>
        <end position="513"/>
    </location>
</feature>
<dbReference type="GO" id="GO:0005634">
    <property type="term" value="C:nucleus"/>
    <property type="evidence" value="ECO:0007669"/>
    <property type="project" value="UniProtKB-SubCell"/>
</dbReference>
<evidence type="ECO:0000256" key="15">
    <source>
        <dbReference type="PIRSR" id="PIRSR037911-3"/>
    </source>
</evidence>
<dbReference type="FunFam" id="3.40.800.20:FF:000002">
    <property type="entry name" value="Histone deacetylase"/>
    <property type="match status" value="1"/>
</dbReference>
<dbReference type="InterPro" id="IPR000286">
    <property type="entry name" value="HDACs"/>
</dbReference>
<evidence type="ECO:0000256" key="1">
    <source>
        <dbReference type="ARBA" id="ARBA00004123"/>
    </source>
</evidence>
<evidence type="ECO:0000256" key="9">
    <source>
        <dbReference type="ARBA" id="ARBA00023015"/>
    </source>
</evidence>
<comment type="caution">
    <text evidence="19">The sequence shown here is derived from an EMBL/GenBank/DDBJ whole genome shotgun (WGS) entry which is preliminary data.</text>
</comment>
<feature type="compositionally biased region" description="Low complexity" evidence="16">
    <location>
        <begin position="183"/>
        <end position="197"/>
    </location>
</feature>
<evidence type="ECO:0000256" key="2">
    <source>
        <dbReference type="ARBA" id="ARBA00007738"/>
    </source>
</evidence>
<comment type="subcellular location">
    <subcellularLocation>
        <location evidence="1 12">Nucleus</location>
    </subcellularLocation>
</comment>